<proteinExistence type="predicted"/>
<dbReference type="Pfam" id="PF13174">
    <property type="entry name" value="TPR_6"/>
    <property type="match status" value="1"/>
</dbReference>
<dbReference type="Gene3D" id="1.25.40.10">
    <property type="entry name" value="Tetratricopeptide repeat domain"/>
    <property type="match status" value="1"/>
</dbReference>
<organism evidence="2 3">
    <name type="scientific">Chlamydomonas eustigma</name>
    <dbReference type="NCBI Taxonomy" id="1157962"/>
    <lineage>
        <taxon>Eukaryota</taxon>
        <taxon>Viridiplantae</taxon>
        <taxon>Chlorophyta</taxon>
        <taxon>core chlorophytes</taxon>
        <taxon>Chlorophyceae</taxon>
        <taxon>CS clade</taxon>
        <taxon>Chlamydomonadales</taxon>
        <taxon>Chlamydomonadaceae</taxon>
        <taxon>Chlamydomonas</taxon>
    </lineage>
</organism>
<dbReference type="Proteomes" id="UP000232323">
    <property type="component" value="Unassembled WGS sequence"/>
</dbReference>
<feature type="repeat" description="TPR" evidence="1">
    <location>
        <begin position="30"/>
        <end position="63"/>
    </location>
</feature>
<comment type="caution">
    <text evidence="2">The sequence shown here is derived from an EMBL/GenBank/DDBJ whole genome shotgun (WGS) entry which is preliminary data.</text>
</comment>
<evidence type="ECO:0000313" key="2">
    <source>
        <dbReference type="EMBL" id="GAX74029.1"/>
    </source>
</evidence>
<dbReference type="SMART" id="SM00028">
    <property type="entry name" value="TPR"/>
    <property type="match status" value="2"/>
</dbReference>
<dbReference type="PANTHER" id="PTHR15544:SF0">
    <property type="entry name" value="TETRATRICOPEPTIDE REPEAT PROTEIN 33"/>
    <property type="match status" value="1"/>
</dbReference>
<dbReference type="InterPro" id="IPR019734">
    <property type="entry name" value="TPR_rpt"/>
</dbReference>
<keyword evidence="3" id="KW-1185">Reference proteome</keyword>
<dbReference type="EMBL" id="BEGY01000005">
    <property type="protein sequence ID" value="GAX74029.1"/>
    <property type="molecule type" value="Genomic_DNA"/>
</dbReference>
<sequence length="166" mass="17665">MDKHVLSTALPAFQNSGSDDEDQKDAAVEAQRLKALGIAFAEQGNWESALGSWNRAVQLAPIDGHLHELCAQALNETGKAWAAVQAATRACGLLPQSCDALMTLARAQLNLGEPKLAVASMERVLKIQSEHPEALSEIEEVRALACRQDQLGAGIRAFVSGPPSRG</sequence>
<dbReference type="PANTHER" id="PTHR15544">
    <property type="entry name" value="OSMOSIS RESPONSIVE FACTOR"/>
    <property type="match status" value="1"/>
</dbReference>
<dbReference type="InterPro" id="IPR052658">
    <property type="entry name" value="TPR-containing"/>
</dbReference>
<accession>A0A250WTG0</accession>
<protein>
    <submittedName>
        <fullName evidence="2">Uncharacterized protein</fullName>
    </submittedName>
</protein>
<dbReference type="InterPro" id="IPR011990">
    <property type="entry name" value="TPR-like_helical_dom_sf"/>
</dbReference>
<dbReference type="STRING" id="1157962.A0A250WTG0"/>
<dbReference type="OrthoDB" id="2423701at2759"/>
<evidence type="ECO:0000256" key="1">
    <source>
        <dbReference type="PROSITE-ProRule" id="PRU00339"/>
    </source>
</evidence>
<gene>
    <name evidence="2" type="ORF">CEUSTIGMA_g1479.t1</name>
</gene>
<dbReference type="AlphaFoldDB" id="A0A250WTG0"/>
<name>A0A250WTG0_9CHLO</name>
<keyword evidence="1" id="KW-0802">TPR repeat</keyword>
<dbReference type="PROSITE" id="PS50005">
    <property type="entry name" value="TPR"/>
    <property type="match status" value="1"/>
</dbReference>
<dbReference type="SUPFAM" id="SSF48452">
    <property type="entry name" value="TPR-like"/>
    <property type="match status" value="1"/>
</dbReference>
<reference evidence="2 3" key="1">
    <citation type="submission" date="2017-08" db="EMBL/GenBank/DDBJ databases">
        <title>Acidophilic green algal genome provides insights into adaptation to an acidic environment.</title>
        <authorList>
            <person name="Hirooka S."/>
            <person name="Hirose Y."/>
            <person name="Kanesaki Y."/>
            <person name="Higuchi S."/>
            <person name="Fujiwara T."/>
            <person name="Onuma R."/>
            <person name="Era A."/>
            <person name="Ohbayashi R."/>
            <person name="Uzuka A."/>
            <person name="Nozaki H."/>
            <person name="Yoshikawa H."/>
            <person name="Miyagishima S.Y."/>
        </authorList>
    </citation>
    <scope>NUCLEOTIDE SEQUENCE [LARGE SCALE GENOMIC DNA]</scope>
    <source>
        <strain evidence="2 3">NIES-2499</strain>
    </source>
</reference>
<dbReference type="Pfam" id="PF13432">
    <property type="entry name" value="TPR_16"/>
    <property type="match status" value="1"/>
</dbReference>
<evidence type="ECO:0000313" key="3">
    <source>
        <dbReference type="Proteomes" id="UP000232323"/>
    </source>
</evidence>